<name>A0A562P147_9RHOB</name>
<evidence type="ECO:0008006" key="5">
    <source>
        <dbReference type="Google" id="ProtNLM"/>
    </source>
</evidence>
<comment type="caution">
    <text evidence="3">The sequence shown here is derived from an EMBL/GenBank/DDBJ whole genome shotgun (WGS) entry which is preliminary data.</text>
</comment>
<feature type="compositionally biased region" description="Basic and acidic residues" evidence="1">
    <location>
        <begin position="170"/>
        <end position="206"/>
    </location>
</feature>
<evidence type="ECO:0000256" key="1">
    <source>
        <dbReference type="SAM" id="MobiDB-lite"/>
    </source>
</evidence>
<accession>A0A562P147</accession>
<dbReference type="Proteomes" id="UP000316225">
    <property type="component" value="Unassembled WGS sequence"/>
</dbReference>
<dbReference type="EMBL" id="VLKU01000001">
    <property type="protein sequence ID" value="TWI38212.1"/>
    <property type="molecule type" value="Genomic_DNA"/>
</dbReference>
<evidence type="ECO:0000313" key="3">
    <source>
        <dbReference type="EMBL" id="TWI38212.1"/>
    </source>
</evidence>
<feature type="region of interest" description="Disordered" evidence="1">
    <location>
        <begin position="167"/>
        <end position="223"/>
    </location>
</feature>
<evidence type="ECO:0000313" key="4">
    <source>
        <dbReference type="Proteomes" id="UP000316225"/>
    </source>
</evidence>
<feature type="region of interest" description="Disordered" evidence="1">
    <location>
        <begin position="28"/>
        <end position="53"/>
    </location>
</feature>
<protein>
    <recommendedName>
        <fullName evidence="5">YpeB-like protein with protease inhibitory function</fullName>
    </recommendedName>
</protein>
<keyword evidence="2" id="KW-0732">Signal</keyword>
<organism evidence="3 4">
    <name type="scientific">Paracoccus sulfuroxidans</name>
    <dbReference type="NCBI Taxonomy" id="384678"/>
    <lineage>
        <taxon>Bacteria</taxon>
        <taxon>Pseudomonadati</taxon>
        <taxon>Pseudomonadota</taxon>
        <taxon>Alphaproteobacteria</taxon>
        <taxon>Rhodobacterales</taxon>
        <taxon>Paracoccaceae</taxon>
        <taxon>Paracoccus</taxon>
    </lineage>
</organism>
<keyword evidence="4" id="KW-1185">Reference proteome</keyword>
<reference evidence="3 4" key="1">
    <citation type="journal article" date="2015" name="Stand. Genomic Sci.">
        <title>Genomic Encyclopedia of Bacterial and Archaeal Type Strains, Phase III: the genomes of soil and plant-associated and newly described type strains.</title>
        <authorList>
            <person name="Whitman W.B."/>
            <person name="Woyke T."/>
            <person name="Klenk H.P."/>
            <person name="Zhou Y."/>
            <person name="Lilburn T.G."/>
            <person name="Beck B.J."/>
            <person name="De Vos P."/>
            <person name="Vandamme P."/>
            <person name="Eisen J.A."/>
            <person name="Garrity G."/>
            <person name="Hugenholtz P."/>
            <person name="Kyrpides N.C."/>
        </authorList>
    </citation>
    <scope>NUCLEOTIDE SEQUENCE [LARGE SCALE GENOMIC DNA]</scope>
    <source>
        <strain evidence="3 4">CGMCC 1.5364</strain>
    </source>
</reference>
<dbReference type="AlphaFoldDB" id="A0A562P147"/>
<dbReference type="RefSeq" id="WP_145395978.1">
    <property type="nucleotide sequence ID" value="NZ_VLKU01000001.1"/>
</dbReference>
<sequence>MKKNLSSTIALSALLAMLAAPGAVLAQDATPPAPEASAPAEQAPAPATTAAPEIPQVLRDAGLTDLRSEPGKRGGLKVEGKQADGSELRAFVDDKGALRGMFVKGDAVLAQALVDQLVPQSVRDQAVYGQFASIKGVMTGERGVMLAGSDSSGEKLRAAFANDGTLMRFGRGDDERGPRDHGPRGDRGPGRDGHGHGHDGWKRGEGHPPAPGRQGAAAPVDEGAVRQALESAGYTQPGSITQRGPRTLAEAVNPQGEAVTVELDRQGTVMREINR</sequence>
<feature type="signal peptide" evidence="2">
    <location>
        <begin position="1"/>
        <end position="26"/>
    </location>
</feature>
<evidence type="ECO:0000256" key="2">
    <source>
        <dbReference type="SAM" id="SignalP"/>
    </source>
</evidence>
<dbReference type="OrthoDB" id="7844692at2"/>
<feature type="chain" id="PRO_5021994860" description="YpeB-like protein with protease inhibitory function" evidence="2">
    <location>
        <begin position="27"/>
        <end position="275"/>
    </location>
</feature>
<gene>
    <name evidence="3" type="ORF">IQ24_00349</name>
</gene>
<proteinExistence type="predicted"/>